<evidence type="ECO:0000313" key="15">
    <source>
        <dbReference type="EMBL" id="KAA2372158.1"/>
    </source>
</evidence>
<evidence type="ECO:0000313" key="17">
    <source>
        <dbReference type="Proteomes" id="UP000322658"/>
    </source>
</evidence>
<evidence type="ECO:0000256" key="5">
    <source>
        <dbReference type="ARBA" id="ARBA00022490"/>
    </source>
</evidence>
<feature type="domain" description="tRNA uridine 5-carboxymethylaminomethyl modification enzyme C-terminal subdomain" evidence="14">
    <location>
        <begin position="598"/>
        <end position="669"/>
    </location>
</feature>
<dbReference type="AlphaFoldDB" id="A0A5B3GEU3"/>
<evidence type="ECO:0000256" key="11">
    <source>
        <dbReference type="ARBA" id="ARBA00031800"/>
    </source>
</evidence>
<evidence type="ECO:0000256" key="2">
    <source>
        <dbReference type="ARBA" id="ARBA00003717"/>
    </source>
</evidence>
<dbReference type="Gene3D" id="1.10.10.1800">
    <property type="entry name" value="tRNA uridine 5-carboxymethylaminomethyl modification enzyme MnmG/GidA"/>
    <property type="match status" value="1"/>
</dbReference>
<dbReference type="NCBIfam" id="TIGR00136">
    <property type="entry name" value="mnmG_gidA"/>
    <property type="match status" value="1"/>
</dbReference>
<keyword evidence="8 12" id="KW-0274">FAD</keyword>
<dbReference type="PROSITE" id="PS01280">
    <property type="entry name" value="GIDA_1"/>
    <property type="match status" value="1"/>
</dbReference>
<dbReference type="HAMAP" id="MF_00129">
    <property type="entry name" value="MnmG_GidA"/>
    <property type="match status" value="1"/>
</dbReference>
<dbReference type="Proteomes" id="UP000322658">
    <property type="component" value="Unassembled WGS sequence"/>
</dbReference>
<proteinExistence type="inferred from homology"/>
<evidence type="ECO:0000259" key="14">
    <source>
        <dbReference type="SMART" id="SM01228"/>
    </source>
</evidence>
<evidence type="ECO:0000256" key="7">
    <source>
        <dbReference type="ARBA" id="ARBA00022694"/>
    </source>
</evidence>
<feature type="binding site" evidence="12">
    <location>
        <begin position="11"/>
        <end position="16"/>
    </location>
    <ligand>
        <name>FAD</name>
        <dbReference type="ChEBI" id="CHEBI:57692"/>
    </ligand>
</feature>
<keyword evidence="6 12" id="KW-0285">Flavoprotein</keyword>
<dbReference type="InterPro" id="IPR002218">
    <property type="entry name" value="MnmG-rel"/>
</dbReference>
<name>A0A5B3GEU3_9BACT</name>
<dbReference type="InterPro" id="IPR047001">
    <property type="entry name" value="MnmG_C_subdom"/>
</dbReference>
<dbReference type="EMBL" id="VVXJ01000021">
    <property type="protein sequence ID" value="KAA2374943.1"/>
    <property type="molecule type" value="Genomic_DNA"/>
</dbReference>
<dbReference type="PANTHER" id="PTHR11806:SF0">
    <property type="entry name" value="PROTEIN MTO1 HOMOLOG, MITOCHONDRIAL"/>
    <property type="match status" value="1"/>
</dbReference>
<comment type="caution">
    <text evidence="12">Lacks conserved residue(s) required for the propagation of feature annotation.</text>
</comment>
<comment type="caution">
    <text evidence="15">The sequence shown here is derived from an EMBL/GenBank/DDBJ whole genome shotgun (WGS) entry which is preliminary data.</text>
</comment>
<comment type="subcellular location">
    <subcellularLocation>
        <location evidence="12">Cytoplasm</location>
    </subcellularLocation>
</comment>
<dbReference type="Pfam" id="PF13932">
    <property type="entry name" value="SAM_GIDA_C"/>
    <property type="match status" value="1"/>
</dbReference>
<evidence type="ECO:0000256" key="3">
    <source>
        <dbReference type="ARBA" id="ARBA00007653"/>
    </source>
</evidence>
<dbReference type="PROSITE" id="PS01281">
    <property type="entry name" value="GIDA_2"/>
    <property type="match status" value="1"/>
</dbReference>
<feature type="region of interest" description="Disordered" evidence="13">
    <location>
        <begin position="133"/>
        <end position="174"/>
    </location>
</feature>
<evidence type="ECO:0000256" key="4">
    <source>
        <dbReference type="ARBA" id="ARBA00020461"/>
    </source>
</evidence>
<dbReference type="InterPro" id="IPR004416">
    <property type="entry name" value="MnmG"/>
</dbReference>
<dbReference type="Pfam" id="PF21680">
    <property type="entry name" value="GIDA_C_1st"/>
    <property type="match status" value="1"/>
</dbReference>
<protein>
    <recommendedName>
        <fullName evidence="4 12">tRNA uridine 5-carboxymethylaminomethyl modification enzyme MnmG</fullName>
    </recommendedName>
    <alternativeName>
        <fullName evidence="11 12">Glucose-inhibited division protein A</fullName>
    </alternativeName>
</protein>
<dbReference type="InterPro" id="IPR049312">
    <property type="entry name" value="GIDA_C_N"/>
</dbReference>
<dbReference type="SMART" id="SM01228">
    <property type="entry name" value="GIDA_assoc_3"/>
    <property type="match status" value="1"/>
</dbReference>
<keyword evidence="9 12" id="KW-0520">NAD</keyword>
<evidence type="ECO:0000256" key="10">
    <source>
        <dbReference type="ARBA" id="ARBA00025948"/>
    </source>
</evidence>
<evidence type="ECO:0000256" key="13">
    <source>
        <dbReference type="SAM" id="MobiDB-lite"/>
    </source>
</evidence>
<dbReference type="SUPFAM" id="SSF51905">
    <property type="entry name" value="FAD/NAD(P)-binding domain"/>
    <property type="match status" value="1"/>
</dbReference>
<comment type="similarity">
    <text evidence="3 12">Belongs to the MnmG family.</text>
</comment>
<evidence type="ECO:0000256" key="8">
    <source>
        <dbReference type="ARBA" id="ARBA00022827"/>
    </source>
</evidence>
<feature type="binding site" evidence="12">
    <location>
        <begin position="321"/>
        <end position="335"/>
    </location>
    <ligand>
        <name>NAD(+)</name>
        <dbReference type="ChEBI" id="CHEBI:57540"/>
    </ligand>
</feature>
<evidence type="ECO:0000313" key="18">
    <source>
        <dbReference type="Proteomes" id="UP000323567"/>
    </source>
</evidence>
<evidence type="ECO:0000256" key="9">
    <source>
        <dbReference type="ARBA" id="ARBA00023027"/>
    </source>
</evidence>
<reference evidence="17 18" key="1">
    <citation type="journal article" date="2019" name="Nat. Med.">
        <title>A library of human gut bacterial isolates paired with longitudinal multiomics data enables mechanistic microbiome research.</title>
        <authorList>
            <person name="Poyet M."/>
            <person name="Groussin M."/>
            <person name="Gibbons S.M."/>
            <person name="Avila-Pacheco J."/>
            <person name="Jiang X."/>
            <person name="Kearney S.M."/>
            <person name="Perrotta A.R."/>
            <person name="Berdy B."/>
            <person name="Zhao S."/>
            <person name="Lieberman T.D."/>
            <person name="Swanson P.K."/>
            <person name="Smith M."/>
            <person name="Roesemann S."/>
            <person name="Alexander J.E."/>
            <person name="Rich S.A."/>
            <person name="Livny J."/>
            <person name="Vlamakis H."/>
            <person name="Clish C."/>
            <person name="Bullock K."/>
            <person name="Deik A."/>
            <person name="Scott J."/>
            <person name="Pierce K.A."/>
            <person name="Xavier R.J."/>
            <person name="Alm E.J."/>
        </authorList>
    </citation>
    <scope>NUCLEOTIDE SEQUENCE [LARGE SCALE GENOMIC DNA]</scope>
    <source>
        <strain evidence="16 17">BIOML-A1</strain>
        <strain evidence="15 18">BIOML-A2</strain>
    </source>
</reference>
<dbReference type="Gene3D" id="3.50.50.60">
    <property type="entry name" value="FAD/NAD(P)-binding domain"/>
    <property type="match status" value="2"/>
</dbReference>
<keyword evidence="5 12" id="KW-0963">Cytoplasm</keyword>
<dbReference type="GO" id="GO:0030488">
    <property type="term" value="P:tRNA methylation"/>
    <property type="evidence" value="ECO:0007669"/>
    <property type="project" value="TreeGrafter"/>
</dbReference>
<dbReference type="RefSeq" id="WP_149886030.1">
    <property type="nucleotide sequence ID" value="NZ_CAUEJE010000081.1"/>
</dbReference>
<comment type="subunit">
    <text evidence="10 12">Homodimer. Heterotetramer of two MnmE and two MnmG subunits.</text>
</comment>
<comment type="cofactor">
    <cofactor evidence="1 12">
        <name>FAD</name>
        <dbReference type="ChEBI" id="CHEBI:57692"/>
    </cofactor>
</comment>
<dbReference type="InterPro" id="IPR044920">
    <property type="entry name" value="MnmG_C_subdom_sf"/>
</dbReference>
<dbReference type="FunFam" id="1.10.10.1800:FF:000003">
    <property type="entry name" value="tRNA uridine 5-carboxymethylaminomethyl modification enzyme MnmG"/>
    <property type="match status" value="1"/>
</dbReference>
<dbReference type="Pfam" id="PF01134">
    <property type="entry name" value="GIDA"/>
    <property type="match status" value="1"/>
</dbReference>
<feature type="compositionally biased region" description="Polar residues" evidence="13">
    <location>
        <begin position="144"/>
        <end position="157"/>
    </location>
</feature>
<evidence type="ECO:0000256" key="12">
    <source>
        <dbReference type="HAMAP-Rule" id="MF_00129"/>
    </source>
</evidence>
<dbReference type="GO" id="GO:0005829">
    <property type="term" value="C:cytosol"/>
    <property type="evidence" value="ECO:0007669"/>
    <property type="project" value="TreeGrafter"/>
</dbReference>
<keyword evidence="7 12" id="KW-0819">tRNA processing</keyword>
<gene>
    <name evidence="12 15" type="primary">mnmG</name>
    <name evidence="12" type="synonym">gidA</name>
    <name evidence="16" type="ORF">F2Y07_10025</name>
    <name evidence="15" type="ORF">F2Y13_01460</name>
</gene>
<dbReference type="FunFam" id="1.10.150.570:FF:000001">
    <property type="entry name" value="tRNA uridine 5-carboxymethylaminomethyl modification enzyme MnmG"/>
    <property type="match status" value="1"/>
</dbReference>
<evidence type="ECO:0000313" key="16">
    <source>
        <dbReference type="EMBL" id="KAA2374943.1"/>
    </source>
</evidence>
<dbReference type="InterPro" id="IPR036188">
    <property type="entry name" value="FAD/NAD-bd_sf"/>
</dbReference>
<accession>A0A5B3GEU3</accession>
<dbReference type="Gene3D" id="1.10.150.570">
    <property type="entry name" value="GidA associated domain, C-terminal subdomain"/>
    <property type="match status" value="1"/>
</dbReference>
<sequence>MTLDYDIIVIGGGHAGCEAASAAARLGSRTLLLTMDMAKLAAMSCNPAVGGVAKGQIVREIDALGGQMGRITDLTTIQFRMLNRSKGAAMWSPRAQCDKTRFSEEWRRTLENTWNLYIWQDAATELLFAPAPETNAAPSDNLPDETTTSFNSAPGTISSAAESDADSDPTLRNAPSAAGKLAIRGVRTRMGVEFSCRKVILTSGTFLGGVMHCGASHAEGGRAGDAASHGITESLRAIGFETGRMKTGTPARLDARTIDFEILEPQYGDENPAKFSFSPETKPIKEQLPCFLVYTSKEVHDILRTGFDRSPLFNGTICGIGPRYCPSIEDKLRTFADKDQHQLFLEPEGSSTNEYYLNGFSSSLPWEVQWKALHKIRGFEDLHIFRPGYAIEYDYFPPTQLHHSLETKLVSGLYFAGQVNGTTGYEEAAAQGLIAGINAHRAMKGESPVVLKRDEAYIGVLIDDLVTKGVDEPYRMFTSRAEYRILLRQDNADIRLTPLGYKIGLISQKQYDHFTKKNTLVESLISFAREQSVKAAEINDYLKSVDSEPLSQGRKLYDILMRNNVTFDSLQNALPKLRKFIAANEITPEAIEEAEIQIKYKGYIEREKFIAEKLRRLENIRIPENFDFHSMNALTIEARQKLSRIRPETIGQASRIPGVSPADVNVLLVKFGR</sequence>
<evidence type="ECO:0000256" key="6">
    <source>
        <dbReference type="ARBA" id="ARBA00022630"/>
    </source>
</evidence>
<evidence type="ECO:0000256" key="1">
    <source>
        <dbReference type="ARBA" id="ARBA00001974"/>
    </source>
</evidence>
<dbReference type="FunFam" id="3.50.50.60:FF:000002">
    <property type="entry name" value="tRNA uridine 5-carboxymethylaminomethyl modification enzyme MnmG"/>
    <property type="match status" value="1"/>
</dbReference>
<dbReference type="InterPro" id="IPR020595">
    <property type="entry name" value="MnmG-rel_CS"/>
</dbReference>
<dbReference type="InterPro" id="IPR026904">
    <property type="entry name" value="MnmG_C"/>
</dbReference>
<dbReference type="InterPro" id="IPR040131">
    <property type="entry name" value="MnmG_N"/>
</dbReference>
<dbReference type="Proteomes" id="UP000323567">
    <property type="component" value="Unassembled WGS sequence"/>
</dbReference>
<dbReference type="EMBL" id="VVXK01000001">
    <property type="protein sequence ID" value="KAA2372158.1"/>
    <property type="molecule type" value="Genomic_DNA"/>
</dbReference>
<dbReference type="GO" id="GO:0050660">
    <property type="term" value="F:flavin adenine dinucleotide binding"/>
    <property type="evidence" value="ECO:0007669"/>
    <property type="project" value="UniProtKB-UniRule"/>
</dbReference>
<organism evidence="15 18">
    <name type="scientific">Alistipes shahii</name>
    <dbReference type="NCBI Taxonomy" id="328814"/>
    <lineage>
        <taxon>Bacteria</taxon>
        <taxon>Pseudomonadati</taxon>
        <taxon>Bacteroidota</taxon>
        <taxon>Bacteroidia</taxon>
        <taxon>Bacteroidales</taxon>
        <taxon>Rikenellaceae</taxon>
        <taxon>Alistipes</taxon>
    </lineage>
</organism>
<dbReference type="PANTHER" id="PTHR11806">
    <property type="entry name" value="GLUCOSE INHIBITED DIVISION PROTEIN A"/>
    <property type="match status" value="1"/>
</dbReference>
<comment type="function">
    <text evidence="2 12">NAD-binding protein involved in the addition of a carboxymethylaminomethyl (cmnm) group at the wobble position (U34) of certain tRNAs, forming tRNA-cmnm(5)s(2)U34.</text>
</comment>
<dbReference type="GO" id="GO:0002098">
    <property type="term" value="P:tRNA wobble uridine modification"/>
    <property type="evidence" value="ECO:0007669"/>
    <property type="project" value="InterPro"/>
</dbReference>